<dbReference type="KEGG" id="loa:LOAG_11079"/>
<dbReference type="RefSeq" id="XP_003146650.1">
    <property type="nucleotide sequence ID" value="XM_003146602.1"/>
</dbReference>
<reference evidence="1 2" key="1">
    <citation type="submission" date="2012-04" db="EMBL/GenBank/DDBJ databases">
        <title>The Genome Sequence of Loa loa.</title>
        <authorList>
            <consortium name="The Broad Institute Genome Sequencing Platform"/>
            <consortium name="Broad Institute Genome Sequencing Center for Infectious Disease"/>
            <person name="Nutman T.B."/>
            <person name="Fink D.L."/>
            <person name="Russ C."/>
            <person name="Young S."/>
            <person name="Zeng Q."/>
            <person name="Gargeya S."/>
            <person name="Alvarado L."/>
            <person name="Berlin A."/>
            <person name="Chapman S.B."/>
            <person name="Chen Z."/>
            <person name="Freedman E."/>
            <person name="Gellesch M."/>
            <person name="Goldberg J."/>
            <person name="Griggs A."/>
            <person name="Gujja S."/>
            <person name="Heilman E.R."/>
            <person name="Heiman D."/>
            <person name="Howarth C."/>
            <person name="Mehta T."/>
            <person name="Neiman D."/>
            <person name="Pearson M."/>
            <person name="Roberts A."/>
            <person name="Saif S."/>
            <person name="Shea T."/>
            <person name="Shenoy N."/>
            <person name="Sisk P."/>
            <person name="Stolte C."/>
            <person name="Sykes S."/>
            <person name="White J."/>
            <person name="Yandava C."/>
            <person name="Haas B."/>
            <person name="Henn M.R."/>
            <person name="Nusbaum C."/>
            <person name="Birren B."/>
        </authorList>
    </citation>
    <scope>NUCLEOTIDE SEQUENCE [LARGE SCALE GENOMIC DNA]</scope>
</reference>
<organism evidence="2 3">
    <name type="scientific">Loa loa</name>
    <name type="common">Eye worm</name>
    <name type="synonym">Filaria loa</name>
    <dbReference type="NCBI Taxonomy" id="7209"/>
    <lineage>
        <taxon>Eukaryota</taxon>
        <taxon>Metazoa</taxon>
        <taxon>Ecdysozoa</taxon>
        <taxon>Nematoda</taxon>
        <taxon>Chromadorea</taxon>
        <taxon>Rhabditida</taxon>
        <taxon>Spirurina</taxon>
        <taxon>Spiruromorpha</taxon>
        <taxon>Filarioidea</taxon>
        <taxon>Onchocercidae</taxon>
        <taxon>Loa</taxon>
    </lineage>
</organism>
<evidence type="ECO:0000313" key="3">
    <source>
        <dbReference type="WBParaSite" id="EN70_9964"/>
    </source>
</evidence>
<dbReference type="CTD" id="9948530"/>
<dbReference type="EMBL" id="JH712232">
    <property type="protein sequence ID" value="EFO17418.1"/>
    <property type="molecule type" value="Genomic_DNA"/>
</dbReference>
<dbReference type="GeneID" id="9948530"/>
<proteinExistence type="predicted"/>
<name>A0A1I7W5Q1_LOALO</name>
<dbReference type="Proteomes" id="UP000095285">
    <property type="component" value="Unassembled WGS sequence"/>
</dbReference>
<gene>
    <name evidence="1 3" type="ORF">LOAG_11079</name>
</gene>
<dbReference type="AlphaFoldDB" id="A0A1I7W5Q1"/>
<accession>A0A1S0TNN9</accession>
<dbReference type="WBParaSite" id="EN70_9964">
    <property type="protein sequence ID" value="EN70_9964"/>
    <property type="gene ID" value="EN70_9964"/>
</dbReference>
<protein>
    <submittedName>
        <fullName evidence="3">Nudix hydrolase domain-containing protein</fullName>
    </submittedName>
</protein>
<accession>A0A1I7W5Q1</accession>
<evidence type="ECO:0000313" key="1">
    <source>
        <dbReference type="EMBL" id="EFO17418.1"/>
    </source>
</evidence>
<evidence type="ECO:0000313" key="2">
    <source>
        <dbReference type="Proteomes" id="UP000095285"/>
    </source>
</evidence>
<sequence length="80" mass="8584">MAKNANAGLTSSVAKGIVESLCLGDIDEVWFFRVLEGSSNVMDDVSPCFPIQSPNGPLMDCTEIALMEAFEESRMVVGDP</sequence>
<keyword evidence="2" id="KW-1185">Reference proteome</keyword>
<reference evidence="3" key="2">
    <citation type="submission" date="2016-11" db="UniProtKB">
        <authorList>
            <consortium name="WormBaseParasite"/>
        </authorList>
    </citation>
    <scope>IDENTIFICATION</scope>
</reference>